<feature type="chain" id="PRO_5002540932" evidence="2">
    <location>
        <begin position="20"/>
        <end position="94"/>
    </location>
</feature>
<accession>A0A0G1XWR3</accession>
<evidence type="ECO:0000256" key="2">
    <source>
        <dbReference type="SAM" id="SignalP"/>
    </source>
</evidence>
<feature type="signal peptide" evidence="2">
    <location>
        <begin position="1"/>
        <end position="19"/>
    </location>
</feature>
<dbReference type="EMBL" id="LCRN01000040">
    <property type="protein sequence ID" value="KKW35370.1"/>
    <property type="molecule type" value="Genomic_DNA"/>
</dbReference>
<reference evidence="3 4" key="1">
    <citation type="journal article" date="2015" name="Nature">
        <title>rRNA introns, odd ribosomes, and small enigmatic genomes across a large radiation of phyla.</title>
        <authorList>
            <person name="Brown C.T."/>
            <person name="Hug L.A."/>
            <person name="Thomas B.C."/>
            <person name="Sharon I."/>
            <person name="Castelle C.J."/>
            <person name="Singh A."/>
            <person name="Wilkins M.J."/>
            <person name="Williams K.H."/>
            <person name="Banfield J.F."/>
        </authorList>
    </citation>
    <scope>NUCLEOTIDE SEQUENCE [LARGE SCALE GENOMIC DNA]</scope>
</reference>
<name>A0A0G1XWR3_9BACT</name>
<keyword evidence="2" id="KW-0732">Signal</keyword>
<evidence type="ECO:0000313" key="3">
    <source>
        <dbReference type="EMBL" id="KKW35370.1"/>
    </source>
</evidence>
<protein>
    <submittedName>
        <fullName evidence="3">Uncharacterized protein</fullName>
    </submittedName>
</protein>
<comment type="caution">
    <text evidence="3">The sequence shown here is derived from an EMBL/GenBank/DDBJ whole genome shotgun (WGS) entry which is preliminary data.</text>
</comment>
<proteinExistence type="predicted"/>
<gene>
    <name evidence="3" type="ORF">UY82_C0040G0003</name>
</gene>
<evidence type="ECO:0000313" key="4">
    <source>
        <dbReference type="Proteomes" id="UP000033865"/>
    </source>
</evidence>
<dbReference type="AlphaFoldDB" id="A0A0G1XWR3"/>
<organism evidence="3 4">
    <name type="scientific">Candidatus Uhrbacteria bacterium GW2011_GWC2_53_7</name>
    <dbReference type="NCBI Taxonomy" id="1618986"/>
    <lineage>
        <taxon>Bacteria</taxon>
        <taxon>Candidatus Uhriibacteriota</taxon>
    </lineage>
</organism>
<dbReference type="Proteomes" id="UP000033865">
    <property type="component" value="Unassembled WGS sequence"/>
</dbReference>
<sequence>MRRWLSFALLALVFLPATALGEDTYYYQGLDMARAKAHFEAALVRTIPDESLRAIPNLALPVDDDIWFLGAPRSPGAPMNSSFSSGWRRPISTR</sequence>
<evidence type="ECO:0000256" key="1">
    <source>
        <dbReference type="SAM" id="MobiDB-lite"/>
    </source>
</evidence>
<feature type="region of interest" description="Disordered" evidence="1">
    <location>
        <begin position="74"/>
        <end position="94"/>
    </location>
</feature>